<dbReference type="PRINTS" id="PR00508">
    <property type="entry name" value="S21N4MTFRASE"/>
</dbReference>
<dbReference type="EMBL" id="DF820464">
    <property type="protein sequence ID" value="GAK56562.1"/>
    <property type="molecule type" value="Genomic_DNA"/>
</dbReference>
<accession>A0A081BW57</accession>
<evidence type="ECO:0000256" key="3">
    <source>
        <dbReference type="RuleBase" id="RU362026"/>
    </source>
</evidence>
<sequence>MSQQELFKKSDLEVNIQAVLSPSGYKGLAAFHKYWGKKPLECLTFLIQKLSSKHDIVLDPFLGSGLVAKESLELQRRFIGIDINPVSIDLATFFVNLPLVKEFSEAFRYIEQEIKPSIYESYQLYDGRIATHYLWEKETLSSVWTKNGKERERIELIPTPHDRTLIQQFSQYTPHHIRKPIFFNNSRVNSTKELTLHHLFTDRALRNIDLLLETIMKCPVTLQKPLLLTLTSSIGQMSKMVFAISQRHKTQENTTIHEHIEVGSWIIGYWRPERHFEINVWNCFDLRVKKLLKALRELPEPEKYIPITNNPHEVINNLSPISLVIGNCNTVLEQIEKGQIQLIITDPPHSDRIPYLELSELWNTILQHTPCFEEEIVVSNAKERHKNKKTYVDDMLRFMQNAYHVLKVGGFLAIIFNARDLLSWEYLKTIQHNVPQLHYRGCFPMQYSAHSVVQDNRKGALRHDFILIYQKISDMSSDEKLYNTLESIPGWRSEFPKH</sequence>
<dbReference type="Proteomes" id="UP000030661">
    <property type="component" value="Unassembled WGS sequence"/>
</dbReference>
<dbReference type="Gene3D" id="3.40.50.150">
    <property type="entry name" value="Vaccinia Virus protein VP39"/>
    <property type="match status" value="2"/>
</dbReference>
<dbReference type="InterPro" id="IPR029063">
    <property type="entry name" value="SAM-dependent_MTases_sf"/>
</dbReference>
<dbReference type="HOGENOM" id="CLU_540502_0_0_0"/>
<evidence type="ECO:0000256" key="1">
    <source>
        <dbReference type="ARBA" id="ARBA00022603"/>
    </source>
</evidence>
<dbReference type="InterPro" id="IPR002941">
    <property type="entry name" value="DNA_methylase_N4/N6"/>
</dbReference>
<feature type="domain" description="DNA methylase N-4/N-6" evidence="4">
    <location>
        <begin position="32"/>
        <end position="91"/>
    </location>
</feature>
<evidence type="ECO:0000313" key="5">
    <source>
        <dbReference type="EMBL" id="GAK56562.1"/>
    </source>
</evidence>
<evidence type="ECO:0000259" key="4">
    <source>
        <dbReference type="Pfam" id="PF01555"/>
    </source>
</evidence>
<dbReference type="GO" id="GO:0032259">
    <property type="term" value="P:methylation"/>
    <property type="evidence" value="ECO:0007669"/>
    <property type="project" value="UniProtKB-KW"/>
</dbReference>
<keyword evidence="1" id="KW-0489">Methyltransferase</keyword>
<dbReference type="EC" id="2.1.1.-" evidence="3"/>
<keyword evidence="6" id="KW-1185">Reference proteome</keyword>
<reference evidence="5" key="1">
    <citation type="journal article" date="2015" name="PeerJ">
        <title>First genomic representation of candidate bacterial phylum KSB3 points to enhanced environmental sensing as a trigger of wastewater bulking.</title>
        <authorList>
            <person name="Sekiguchi Y."/>
            <person name="Ohashi A."/>
            <person name="Parks D.H."/>
            <person name="Yamauchi T."/>
            <person name="Tyson G.W."/>
            <person name="Hugenholtz P."/>
        </authorList>
    </citation>
    <scope>NUCLEOTIDE SEQUENCE [LARGE SCALE GENOMIC DNA]</scope>
</reference>
<gene>
    <name evidence="5" type="ORF">U27_03524</name>
</gene>
<keyword evidence="2" id="KW-0808">Transferase</keyword>
<organism evidence="5">
    <name type="scientific">Vecturithrix granuli</name>
    <dbReference type="NCBI Taxonomy" id="1499967"/>
    <lineage>
        <taxon>Bacteria</taxon>
        <taxon>Candidatus Moduliflexota</taxon>
        <taxon>Candidatus Vecturitrichia</taxon>
        <taxon>Candidatus Vecturitrichales</taxon>
        <taxon>Candidatus Vecturitrichaceae</taxon>
        <taxon>Candidatus Vecturithrix</taxon>
    </lineage>
</organism>
<evidence type="ECO:0000313" key="6">
    <source>
        <dbReference type="Proteomes" id="UP000030661"/>
    </source>
</evidence>
<comment type="similarity">
    <text evidence="3">Belongs to the N(4)/N(6)-methyltransferase family.</text>
</comment>
<dbReference type="InterPro" id="IPR001091">
    <property type="entry name" value="RM_Methyltransferase"/>
</dbReference>
<dbReference type="STRING" id="1499967.U27_03524"/>
<dbReference type="AlphaFoldDB" id="A0A081BW57"/>
<name>A0A081BW57_VECG1</name>
<evidence type="ECO:0000256" key="2">
    <source>
        <dbReference type="ARBA" id="ARBA00022679"/>
    </source>
</evidence>
<dbReference type="Pfam" id="PF01555">
    <property type="entry name" value="N6_N4_Mtase"/>
    <property type="match status" value="1"/>
</dbReference>
<dbReference type="GO" id="GO:0003677">
    <property type="term" value="F:DNA binding"/>
    <property type="evidence" value="ECO:0007669"/>
    <property type="project" value="InterPro"/>
</dbReference>
<dbReference type="SUPFAM" id="SSF53335">
    <property type="entry name" value="S-adenosyl-L-methionine-dependent methyltransferases"/>
    <property type="match status" value="2"/>
</dbReference>
<dbReference type="eggNOG" id="COG1743">
    <property type="taxonomic scope" value="Bacteria"/>
</dbReference>
<dbReference type="GO" id="GO:0008170">
    <property type="term" value="F:N-methyltransferase activity"/>
    <property type="evidence" value="ECO:0007669"/>
    <property type="project" value="InterPro"/>
</dbReference>
<protein>
    <recommendedName>
        <fullName evidence="3">Methyltransferase</fullName>
        <ecNumber evidence="3">2.1.1.-</ecNumber>
    </recommendedName>
</protein>
<proteinExistence type="inferred from homology"/>